<reference evidence="2" key="1">
    <citation type="journal article" date="2012" name="Proc. Natl. Acad. Sci. U.S.A.">
        <title>Antigenic diversity is generated by distinct evolutionary mechanisms in African trypanosome species.</title>
        <authorList>
            <person name="Jackson A.P."/>
            <person name="Berry A."/>
            <person name="Aslett M."/>
            <person name="Allison H.C."/>
            <person name="Burton P."/>
            <person name="Vavrova-Anderson J."/>
            <person name="Brown R."/>
            <person name="Browne H."/>
            <person name="Corton N."/>
            <person name="Hauser H."/>
            <person name="Gamble J."/>
            <person name="Gilderthorp R."/>
            <person name="Marcello L."/>
            <person name="McQuillan J."/>
            <person name="Otto T.D."/>
            <person name="Quail M.A."/>
            <person name="Sanders M.J."/>
            <person name="van Tonder A."/>
            <person name="Ginger M.L."/>
            <person name="Field M.C."/>
            <person name="Barry J.D."/>
            <person name="Hertz-Fowler C."/>
            <person name="Berriman M."/>
        </authorList>
    </citation>
    <scope>NUCLEOTIDE SEQUENCE</scope>
    <source>
        <strain evidence="2">IL3000</strain>
    </source>
</reference>
<dbReference type="Gene3D" id="3.40.50.300">
    <property type="entry name" value="P-loop containing nucleotide triphosphate hydrolases"/>
    <property type="match status" value="1"/>
</dbReference>
<keyword evidence="1" id="KW-0812">Transmembrane</keyword>
<dbReference type="InterPro" id="IPR027417">
    <property type="entry name" value="P-loop_NTPase"/>
</dbReference>
<sequence length="263" mass="29973">MRVICLTMVPGGGAVTTGLRRLGYTPYTLRSVFLQGRATRHPAVWTAAMQGDEAADLRKLMCDFDSVAGPPATALYSKLLRDCPNYTKVILVEEPNKQEWARSYDKCITPLLQSPARRGRNHVSKAFYTLIRKMIPHQENLAELPDEAERVAGRVAAVEQYEAEVRRSVPAGRLLVFRHSDGWGPLCEFLGKTVPGEPFPPYDDGLHIIRNIHERVERTERITFLLLFVFGWGVLYAFYPVVVAVKKYFSQMYRDYLTVYRSE</sequence>
<name>G0URB4_TRYCI</name>
<protein>
    <recommendedName>
        <fullName evidence="3">Transmembrane protein</fullName>
    </recommendedName>
</protein>
<dbReference type="Pfam" id="PF17784">
    <property type="entry name" value="Sulfotransfer_4"/>
    <property type="match status" value="1"/>
</dbReference>
<dbReference type="AlphaFoldDB" id="G0URB4"/>
<dbReference type="PANTHER" id="PTHR36978:SF4">
    <property type="entry name" value="P-LOOP CONTAINING NUCLEOSIDE TRIPHOSPHATE HYDROLASE PROTEIN"/>
    <property type="match status" value="1"/>
</dbReference>
<dbReference type="EMBL" id="HE575321">
    <property type="protein sequence ID" value="CCC91926.1"/>
    <property type="molecule type" value="Genomic_DNA"/>
</dbReference>
<keyword evidence="1" id="KW-1133">Transmembrane helix</keyword>
<gene>
    <name evidence="2" type="ORF">TCIL3000_8_1430</name>
</gene>
<accession>G0URB4</accession>
<dbReference type="VEuPathDB" id="TriTrypDB:TcIL3000_8_1430"/>
<evidence type="ECO:0000313" key="2">
    <source>
        <dbReference type="EMBL" id="CCC91926.1"/>
    </source>
</evidence>
<keyword evidence="1" id="KW-0472">Membrane</keyword>
<dbReference type="InterPro" id="IPR040632">
    <property type="entry name" value="Sulfotransfer_4"/>
</dbReference>
<organism evidence="2">
    <name type="scientific">Trypanosoma congolense (strain IL3000)</name>
    <dbReference type="NCBI Taxonomy" id="1068625"/>
    <lineage>
        <taxon>Eukaryota</taxon>
        <taxon>Discoba</taxon>
        <taxon>Euglenozoa</taxon>
        <taxon>Kinetoplastea</taxon>
        <taxon>Metakinetoplastina</taxon>
        <taxon>Trypanosomatida</taxon>
        <taxon>Trypanosomatidae</taxon>
        <taxon>Trypanosoma</taxon>
        <taxon>Nannomonas</taxon>
    </lineage>
</organism>
<evidence type="ECO:0000256" key="1">
    <source>
        <dbReference type="SAM" id="Phobius"/>
    </source>
</evidence>
<proteinExistence type="predicted"/>
<evidence type="ECO:0008006" key="3">
    <source>
        <dbReference type="Google" id="ProtNLM"/>
    </source>
</evidence>
<dbReference type="PANTHER" id="PTHR36978">
    <property type="entry name" value="P-LOOP CONTAINING NUCLEOTIDE TRIPHOSPHATE HYDROLASE"/>
    <property type="match status" value="1"/>
</dbReference>
<feature type="transmembrane region" description="Helical" evidence="1">
    <location>
        <begin position="222"/>
        <end position="245"/>
    </location>
</feature>